<evidence type="ECO:0000313" key="14">
    <source>
        <dbReference type="EMBL" id="MCT8972667.1"/>
    </source>
</evidence>
<comment type="function">
    <text evidence="2">Acts on leucine, isoleucine and valine.</text>
</comment>
<dbReference type="GO" id="GO:0004084">
    <property type="term" value="F:branched-chain-amino-acid transaminase activity"/>
    <property type="evidence" value="ECO:0007669"/>
    <property type="project" value="UniProtKB-EC"/>
</dbReference>
<evidence type="ECO:0000256" key="9">
    <source>
        <dbReference type="ARBA" id="ARBA00022898"/>
    </source>
</evidence>
<evidence type="ECO:0000256" key="13">
    <source>
        <dbReference type="ARBA" id="ARBA00049229"/>
    </source>
</evidence>
<name>A0AAW5QZV1_9HYPH</name>
<keyword evidence="10" id="KW-0100">Branched-chain amino acid biosynthesis</keyword>
<comment type="catalytic activity">
    <reaction evidence="13">
        <text>L-leucine + 2-oxoglutarate = 4-methyl-2-oxopentanoate + L-glutamate</text>
        <dbReference type="Rhea" id="RHEA:18321"/>
        <dbReference type="ChEBI" id="CHEBI:16810"/>
        <dbReference type="ChEBI" id="CHEBI:17865"/>
        <dbReference type="ChEBI" id="CHEBI:29985"/>
        <dbReference type="ChEBI" id="CHEBI:57427"/>
        <dbReference type="EC" id="2.6.1.42"/>
    </reaction>
</comment>
<dbReference type="AlphaFoldDB" id="A0AAW5QZV1"/>
<dbReference type="Proteomes" id="UP001320898">
    <property type="component" value="Unassembled WGS sequence"/>
</dbReference>
<dbReference type="Pfam" id="PF01063">
    <property type="entry name" value="Aminotran_4"/>
    <property type="match status" value="1"/>
</dbReference>
<dbReference type="InterPro" id="IPR043132">
    <property type="entry name" value="BCAT-like_C"/>
</dbReference>
<accession>A0AAW5QZV1</accession>
<evidence type="ECO:0000313" key="15">
    <source>
        <dbReference type="Proteomes" id="UP001320898"/>
    </source>
</evidence>
<comment type="caution">
    <text evidence="14">The sequence shown here is derived from an EMBL/GenBank/DDBJ whole genome shotgun (WGS) entry which is preliminary data.</text>
</comment>
<dbReference type="Gene3D" id="3.30.470.10">
    <property type="match status" value="1"/>
</dbReference>
<sequence length="305" mass="32876">MTGYPPGCAFFDGRFCAIEDARISVLDWGFLRSDATYDVVHVWKGRFFRLDRHLDRFFASAETLKLAIPHSRDAVAAILAECVRRSGLEDAYVEMVITRGVSPTFSRDPRDAVNRFFAFAIPFGWILRPQEREAGLAVAVARTQRIGAASVDPTVKNYHWLDLVMGLYEAYDKGAGTVVLPDDAGNVTEGPGFNIFAVRDGRVATPAAGVLHGITRLSALELLAEAGIATETRAVPLDELRAADEIFATSTAGGIMPVTSLDGSPVGDGRPGPVTRDLIAAYWVAHARPDWSTAVADPAATEPTG</sequence>
<proteinExistence type="inferred from homology"/>
<evidence type="ECO:0000256" key="8">
    <source>
        <dbReference type="ARBA" id="ARBA00014472"/>
    </source>
</evidence>
<dbReference type="PANTHER" id="PTHR42743:SF11">
    <property type="entry name" value="AMINODEOXYCHORISMATE LYASE"/>
    <property type="match status" value="1"/>
</dbReference>
<dbReference type="InterPro" id="IPR001544">
    <property type="entry name" value="Aminotrans_IV"/>
</dbReference>
<keyword evidence="14" id="KW-0808">Transferase</keyword>
<dbReference type="EC" id="2.6.1.42" evidence="7"/>
<evidence type="ECO:0000256" key="3">
    <source>
        <dbReference type="ARBA" id="ARBA00004824"/>
    </source>
</evidence>
<evidence type="ECO:0000256" key="5">
    <source>
        <dbReference type="ARBA" id="ARBA00005072"/>
    </source>
</evidence>
<keyword evidence="10" id="KW-0028">Amino-acid biosynthesis</keyword>
<dbReference type="SUPFAM" id="SSF56752">
    <property type="entry name" value="D-aminoacid aminotransferase-like PLP-dependent enzymes"/>
    <property type="match status" value="1"/>
</dbReference>
<dbReference type="InterPro" id="IPR036038">
    <property type="entry name" value="Aminotransferase-like"/>
</dbReference>
<gene>
    <name evidence="14" type="ORF">MUB46_12445</name>
</gene>
<evidence type="ECO:0000256" key="10">
    <source>
        <dbReference type="ARBA" id="ARBA00023304"/>
    </source>
</evidence>
<comment type="cofactor">
    <cofactor evidence="1">
        <name>pyridoxal 5'-phosphate</name>
        <dbReference type="ChEBI" id="CHEBI:597326"/>
    </cofactor>
</comment>
<dbReference type="EMBL" id="JALIDZ010000005">
    <property type="protein sequence ID" value="MCT8972667.1"/>
    <property type="molecule type" value="Genomic_DNA"/>
</dbReference>
<evidence type="ECO:0000256" key="2">
    <source>
        <dbReference type="ARBA" id="ARBA00003109"/>
    </source>
</evidence>
<keyword evidence="15" id="KW-1185">Reference proteome</keyword>
<evidence type="ECO:0000256" key="11">
    <source>
        <dbReference type="ARBA" id="ARBA00048212"/>
    </source>
</evidence>
<comment type="catalytic activity">
    <reaction evidence="11">
        <text>L-valine + 2-oxoglutarate = 3-methyl-2-oxobutanoate + L-glutamate</text>
        <dbReference type="Rhea" id="RHEA:24813"/>
        <dbReference type="ChEBI" id="CHEBI:11851"/>
        <dbReference type="ChEBI" id="CHEBI:16810"/>
        <dbReference type="ChEBI" id="CHEBI:29985"/>
        <dbReference type="ChEBI" id="CHEBI:57762"/>
        <dbReference type="EC" id="2.6.1.42"/>
    </reaction>
</comment>
<dbReference type="RefSeq" id="WP_261616244.1">
    <property type="nucleotide sequence ID" value="NZ_JALIDZ010000005.1"/>
</dbReference>
<comment type="catalytic activity">
    <reaction evidence="12">
        <text>L-isoleucine + 2-oxoglutarate = (S)-3-methyl-2-oxopentanoate + L-glutamate</text>
        <dbReference type="Rhea" id="RHEA:24801"/>
        <dbReference type="ChEBI" id="CHEBI:16810"/>
        <dbReference type="ChEBI" id="CHEBI:29985"/>
        <dbReference type="ChEBI" id="CHEBI:35146"/>
        <dbReference type="ChEBI" id="CHEBI:58045"/>
        <dbReference type="EC" id="2.6.1.42"/>
    </reaction>
</comment>
<comment type="pathway">
    <text evidence="5">Amino-acid biosynthesis; L-leucine biosynthesis; L-leucine from 3-methyl-2-oxobutanoate: step 4/4.</text>
</comment>
<keyword evidence="9" id="KW-0663">Pyridoxal phosphate</keyword>
<dbReference type="InterPro" id="IPR043131">
    <property type="entry name" value="BCAT-like_N"/>
</dbReference>
<protein>
    <recommendedName>
        <fullName evidence="8">Probable branched-chain-amino-acid aminotransferase</fullName>
        <ecNumber evidence="7">2.6.1.42</ecNumber>
    </recommendedName>
</protein>
<evidence type="ECO:0000256" key="4">
    <source>
        <dbReference type="ARBA" id="ARBA00004931"/>
    </source>
</evidence>
<evidence type="ECO:0000256" key="1">
    <source>
        <dbReference type="ARBA" id="ARBA00001933"/>
    </source>
</evidence>
<comment type="pathway">
    <text evidence="3">Amino-acid biosynthesis; L-isoleucine biosynthesis; L-isoleucine from 2-oxobutanoate: step 4/4.</text>
</comment>
<evidence type="ECO:0000256" key="6">
    <source>
        <dbReference type="ARBA" id="ARBA00009320"/>
    </source>
</evidence>
<dbReference type="GO" id="GO:0008652">
    <property type="term" value="P:amino acid biosynthetic process"/>
    <property type="evidence" value="ECO:0007669"/>
    <property type="project" value="UniProtKB-ARBA"/>
</dbReference>
<comment type="pathway">
    <text evidence="4">Amino-acid biosynthesis; L-valine biosynthesis; L-valine from pyruvate: step 4/4.</text>
</comment>
<evidence type="ECO:0000256" key="7">
    <source>
        <dbReference type="ARBA" id="ARBA00013053"/>
    </source>
</evidence>
<organism evidence="14 15">
    <name type="scientific">Microbaculum marinisediminis</name>
    <dbReference type="NCBI Taxonomy" id="2931392"/>
    <lineage>
        <taxon>Bacteria</taxon>
        <taxon>Pseudomonadati</taxon>
        <taxon>Pseudomonadota</taxon>
        <taxon>Alphaproteobacteria</taxon>
        <taxon>Hyphomicrobiales</taxon>
        <taxon>Tepidamorphaceae</taxon>
        <taxon>Microbaculum</taxon>
    </lineage>
</organism>
<dbReference type="InterPro" id="IPR050571">
    <property type="entry name" value="Class-IV_PLP-Dep_Aminotrnsfr"/>
</dbReference>
<evidence type="ECO:0000256" key="12">
    <source>
        <dbReference type="ARBA" id="ARBA00048798"/>
    </source>
</evidence>
<dbReference type="PANTHER" id="PTHR42743">
    <property type="entry name" value="AMINO-ACID AMINOTRANSFERASE"/>
    <property type="match status" value="1"/>
</dbReference>
<dbReference type="FunFam" id="3.20.10.10:FF:000002">
    <property type="entry name" value="D-alanine aminotransferase"/>
    <property type="match status" value="1"/>
</dbReference>
<dbReference type="GO" id="GO:0009082">
    <property type="term" value="P:branched-chain amino acid biosynthetic process"/>
    <property type="evidence" value="ECO:0007669"/>
    <property type="project" value="UniProtKB-KW"/>
</dbReference>
<comment type="similarity">
    <text evidence="6">Belongs to the class-IV pyridoxal-phosphate-dependent aminotransferase family.</text>
</comment>
<dbReference type="Gene3D" id="3.20.10.10">
    <property type="entry name" value="D-amino Acid Aminotransferase, subunit A, domain 2"/>
    <property type="match status" value="1"/>
</dbReference>
<keyword evidence="14" id="KW-0032">Aminotransferase</keyword>
<reference evidence="14 15" key="1">
    <citation type="submission" date="2022-04" db="EMBL/GenBank/DDBJ databases">
        <authorList>
            <person name="Ye Y.-Q."/>
            <person name="Du Z.-J."/>
        </authorList>
    </citation>
    <scope>NUCLEOTIDE SEQUENCE [LARGE SCALE GENOMIC DNA]</scope>
    <source>
        <strain evidence="14 15">A6E488</strain>
    </source>
</reference>